<sequence>MSNLQYCKTTLGRYLWENYIKLGKEQTNQSRCACACSNGLAITMKRTSNLKHKPVLQLLPFGCPFLYRK</sequence>
<evidence type="ECO:0000313" key="1">
    <source>
        <dbReference type="EMBL" id="PON46514.1"/>
    </source>
</evidence>
<dbReference type="AlphaFoldDB" id="A0A2P5BCI7"/>
<accession>A0A2P5BCI7</accession>
<proteinExistence type="predicted"/>
<dbReference type="Proteomes" id="UP000237000">
    <property type="component" value="Unassembled WGS sequence"/>
</dbReference>
<name>A0A2P5BCI7_TREOI</name>
<organism evidence="1 2">
    <name type="scientific">Trema orientale</name>
    <name type="common">Charcoal tree</name>
    <name type="synonym">Celtis orientalis</name>
    <dbReference type="NCBI Taxonomy" id="63057"/>
    <lineage>
        <taxon>Eukaryota</taxon>
        <taxon>Viridiplantae</taxon>
        <taxon>Streptophyta</taxon>
        <taxon>Embryophyta</taxon>
        <taxon>Tracheophyta</taxon>
        <taxon>Spermatophyta</taxon>
        <taxon>Magnoliopsida</taxon>
        <taxon>eudicotyledons</taxon>
        <taxon>Gunneridae</taxon>
        <taxon>Pentapetalae</taxon>
        <taxon>rosids</taxon>
        <taxon>fabids</taxon>
        <taxon>Rosales</taxon>
        <taxon>Cannabaceae</taxon>
        <taxon>Trema</taxon>
    </lineage>
</organism>
<evidence type="ECO:0000313" key="2">
    <source>
        <dbReference type="Proteomes" id="UP000237000"/>
    </source>
</evidence>
<reference evidence="2" key="1">
    <citation type="submission" date="2016-06" db="EMBL/GenBank/DDBJ databases">
        <title>Parallel loss of symbiosis genes in relatives of nitrogen-fixing non-legume Parasponia.</title>
        <authorList>
            <person name="Van Velzen R."/>
            <person name="Holmer R."/>
            <person name="Bu F."/>
            <person name="Rutten L."/>
            <person name="Van Zeijl A."/>
            <person name="Liu W."/>
            <person name="Santuari L."/>
            <person name="Cao Q."/>
            <person name="Sharma T."/>
            <person name="Shen D."/>
            <person name="Roswanjaya Y."/>
            <person name="Wardhani T."/>
            <person name="Kalhor M.S."/>
            <person name="Jansen J."/>
            <person name="Van den Hoogen J."/>
            <person name="Gungor B."/>
            <person name="Hartog M."/>
            <person name="Hontelez J."/>
            <person name="Verver J."/>
            <person name="Yang W.-C."/>
            <person name="Schijlen E."/>
            <person name="Repin R."/>
            <person name="Schilthuizen M."/>
            <person name="Schranz E."/>
            <person name="Heidstra R."/>
            <person name="Miyata K."/>
            <person name="Fedorova E."/>
            <person name="Kohlen W."/>
            <person name="Bisseling T."/>
            <person name="Smit S."/>
            <person name="Geurts R."/>
        </authorList>
    </citation>
    <scope>NUCLEOTIDE SEQUENCE [LARGE SCALE GENOMIC DNA]</scope>
    <source>
        <strain evidence="2">cv. RG33-2</strain>
    </source>
</reference>
<protein>
    <submittedName>
        <fullName evidence="1">Uncharacterized protein</fullName>
    </submittedName>
</protein>
<comment type="caution">
    <text evidence="1">The sequence shown here is derived from an EMBL/GenBank/DDBJ whole genome shotgun (WGS) entry which is preliminary data.</text>
</comment>
<dbReference type="OrthoDB" id="10361704at2759"/>
<gene>
    <name evidence="1" type="ORF">TorRG33x02_325620</name>
</gene>
<dbReference type="EMBL" id="JXTC01000552">
    <property type="protein sequence ID" value="PON46514.1"/>
    <property type="molecule type" value="Genomic_DNA"/>
</dbReference>
<dbReference type="InParanoid" id="A0A2P5BCI7"/>
<keyword evidence="2" id="KW-1185">Reference proteome</keyword>